<accession>E0STC9</accession>
<organism evidence="2 3">
    <name type="scientific">Ignisphaera aggregans (strain DSM 17230 / JCM 13409 / AQ1.S1)</name>
    <dbReference type="NCBI Taxonomy" id="583356"/>
    <lineage>
        <taxon>Archaea</taxon>
        <taxon>Thermoproteota</taxon>
        <taxon>Thermoprotei</taxon>
        <taxon>Desulfurococcales</taxon>
        <taxon>Desulfurococcaceae</taxon>
        <taxon>Ignisphaera</taxon>
    </lineage>
</organism>
<dbReference type="KEGG" id="iag:Igag_0779"/>
<dbReference type="EMBL" id="CP002098">
    <property type="protein sequence ID" value="ADM27606.1"/>
    <property type="molecule type" value="Genomic_DNA"/>
</dbReference>
<dbReference type="STRING" id="583356.Igag_0779"/>
<keyword evidence="3" id="KW-1185">Reference proteome</keyword>
<dbReference type="PANTHER" id="PTHR43581">
    <property type="entry name" value="ATP/GTP PHOSPHATASE"/>
    <property type="match status" value="1"/>
</dbReference>
<dbReference type="AlphaFoldDB" id="E0STC9"/>
<name>E0STC9_IGNAA</name>
<dbReference type="PANTHER" id="PTHR43581:SF2">
    <property type="entry name" value="EXCINUCLEASE ATPASE SUBUNIT"/>
    <property type="match status" value="1"/>
</dbReference>
<dbReference type="Gene3D" id="3.40.50.300">
    <property type="entry name" value="P-loop containing nucleotide triphosphate hydrolases"/>
    <property type="match status" value="1"/>
</dbReference>
<dbReference type="InterPro" id="IPR027417">
    <property type="entry name" value="P-loop_NTPase"/>
</dbReference>
<proteinExistence type="predicted"/>
<feature type="domain" description="AAA+ ATPase" evidence="1">
    <location>
        <begin position="22"/>
        <end position="461"/>
    </location>
</feature>
<dbReference type="Pfam" id="PF13175">
    <property type="entry name" value="AAA_15"/>
    <property type="match status" value="2"/>
</dbReference>
<evidence type="ECO:0000313" key="2">
    <source>
        <dbReference type="EMBL" id="ADM27606.1"/>
    </source>
</evidence>
<dbReference type="InterPro" id="IPR041685">
    <property type="entry name" value="AAA_GajA/Old/RecF-like"/>
</dbReference>
<dbReference type="BioCyc" id="IAGG583356:GHAH-772-MONOMER"/>
<gene>
    <name evidence="2" type="ordered locus">Igag_0779</name>
</gene>
<evidence type="ECO:0000259" key="1">
    <source>
        <dbReference type="SMART" id="SM00382"/>
    </source>
</evidence>
<protein>
    <recommendedName>
        <fullName evidence="1">AAA+ ATPase domain-containing protein</fullName>
    </recommendedName>
</protein>
<sequence>MIKSARLKVKNFGYVGEGKIELAPITVLIGPNNTGKSYTAMLLYALIKSSQRIIKTVKFPLIGSVLVKDLEKSSLGSFVYEYLEKLRKIYQNSINKSKNRQKIEELNKTLKEFTERSIELYRIELNKELNSKNYKELVITETERVFSSRLTDLVRRESNEMNAELELEGEFFKLSYDLKVSIPKPGVEQDAYVDLNITLTPKTGIILKNLEKDIVIRSSRFYRYIYFYLRRSAKEPILRFLFDIIYEIYALLYEALEKDFIDFDIRYFPASRAGILHSYRTVAHALIKSVPEMPIRGAEIPRVPGILADFLAELISLEPRTGAGDELKEVSGLLEEVLEGSIELVRRGDISLPEPVYRSKEFEFSLPNVSSMIAELSPLDLYLKYGLIRKNDILIIEEPEAHLHPDKQARLVEVLALLAKRLGVKVIITTHSDVILTKLSNLVMAGYTDASGFRVVLKPEDVKVYSFSRGEGFSIIEEVKVSEMGIPDDVFRKIVEELYEEHMNLYYRIQMIKAEGEALGGKDSEDQKCEDNSST</sequence>
<reference evidence="2 3" key="1">
    <citation type="journal article" date="2010" name="Stand. Genomic Sci.">
        <title>Complete genome sequence of Ignisphaera aggregans type strain (AQ1.S1).</title>
        <authorList>
            <person name="Goker M."/>
            <person name="Held B."/>
            <person name="Lapidus A."/>
            <person name="Nolan M."/>
            <person name="Spring S."/>
            <person name="Yasawong M."/>
            <person name="Lucas S."/>
            <person name="Glavina Del Rio T."/>
            <person name="Tice H."/>
            <person name="Cheng J.F."/>
            <person name="Goodwin L."/>
            <person name="Tapia R."/>
            <person name="Pitluck S."/>
            <person name="Liolios K."/>
            <person name="Ivanova N."/>
            <person name="Mavromatis K."/>
            <person name="Mikhailova N."/>
            <person name="Pati A."/>
            <person name="Chen A."/>
            <person name="Palaniappan K."/>
            <person name="Brambilla E."/>
            <person name="Land M."/>
            <person name="Hauser L."/>
            <person name="Chang Y.J."/>
            <person name="Jeffries C.D."/>
            <person name="Brettin T."/>
            <person name="Detter J.C."/>
            <person name="Han C."/>
            <person name="Rohde M."/>
            <person name="Sikorski J."/>
            <person name="Woyke T."/>
            <person name="Bristow J."/>
            <person name="Eisen J.A."/>
            <person name="Markowitz V."/>
            <person name="Hugenholtz P."/>
            <person name="Kyrpides N.C."/>
            <person name="Klenk H.P."/>
        </authorList>
    </citation>
    <scope>NUCLEOTIDE SEQUENCE [LARGE SCALE GENOMIC DNA]</scope>
    <source>
        <strain evidence="3">DSM 17230 / JCM 13409 / AQ1.S1</strain>
    </source>
</reference>
<evidence type="ECO:0000313" key="3">
    <source>
        <dbReference type="Proteomes" id="UP000001304"/>
    </source>
</evidence>
<dbReference type="InterPro" id="IPR051396">
    <property type="entry name" value="Bact_Antivir_Def_Nuclease"/>
</dbReference>
<dbReference type="Proteomes" id="UP000001304">
    <property type="component" value="Chromosome"/>
</dbReference>
<dbReference type="InterPro" id="IPR003593">
    <property type="entry name" value="AAA+_ATPase"/>
</dbReference>
<dbReference type="SUPFAM" id="SSF52540">
    <property type="entry name" value="P-loop containing nucleoside triphosphate hydrolases"/>
    <property type="match status" value="1"/>
</dbReference>
<dbReference type="HOGENOM" id="CLU_040623_0_0_2"/>
<dbReference type="SMART" id="SM00382">
    <property type="entry name" value="AAA"/>
    <property type="match status" value="1"/>
</dbReference>